<feature type="transmembrane region" description="Helical" evidence="2">
    <location>
        <begin position="38"/>
        <end position="56"/>
    </location>
</feature>
<keyword evidence="4" id="KW-1185">Reference proteome</keyword>
<reference evidence="3" key="1">
    <citation type="journal article" date="2014" name="Int. J. Syst. Evol. Microbiol.">
        <title>Complete genome sequence of Corynebacterium casei LMG S-19264T (=DSM 44701T), isolated from a smear-ripened cheese.</title>
        <authorList>
            <consortium name="US DOE Joint Genome Institute (JGI-PGF)"/>
            <person name="Walter F."/>
            <person name="Albersmeier A."/>
            <person name="Kalinowski J."/>
            <person name="Ruckert C."/>
        </authorList>
    </citation>
    <scope>NUCLEOTIDE SEQUENCE</scope>
    <source>
        <strain evidence="3">CGMCC 4.7368</strain>
    </source>
</reference>
<comment type="caution">
    <text evidence="3">The sequence shown here is derived from an EMBL/GenBank/DDBJ whole genome shotgun (WGS) entry which is preliminary data.</text>
</comment>
<dbReference type="EMBL" id="BMNH01000043">
    <property type="protein sequence ID" value="GGO82528.1"/>
    <property type="molecule type" value="Genomic_DNA"/>
</dbReference>
<reference evidence="3" key="2">
    <citation type="submission" date="2020-09" db="EMBL/GenBank/DDBJ databases">
        <authorList>
            <person name="Sun Q."/>
            <person name="Zhou Y."/>
        </authorList>
    </citation>
    <scope>NUCLEOTIDE SEQUENCE</scope>
    <source>
        <strain evidence="3">CGMCC 4.7368</strain>
    </source>
</reference>
<accession>A0A918DU43</accession>
<proteinExistence type="predicted"/>
<keyword evidence="2" id="KW-1133">Transmembrane helix</keyword>
<gene>
    <name evidence="3" type="ORF">GCM10012289_73970</name>
</gene>
<organism evidence="3 4">
    <name type="scientific">Nonomuraea cavernae</name>
    <dbReference type="NCBI Taxonomy" id="2045107"/>
    <lineage>
        <taxon>Bacteria</taxon>
        <taxon>Bacillati</taxon>
        <taxon>Actinomycetota</taxon>
        <taxon>Actinomycetes</taxon>
        <taxon>Streptosporangiales</taxon>
        <taxon>Streptosporangiaceae</taxon>
        <taxon>Nonomuraea</taxon>
    </lineage>
</organism>
<dbReference type="AlphaFoldDB" id="A0A918DU43"/>
<keyword evidence="2" id="KW-0812">Transmembrane</keyword>
<feature type="region of interest" description="Disordered" evidence="1">
    <location>
        <begin position="117"/>
        <end position="137"/>
    </location>
</feature>
<protein>
    <recommendedName>
        <fullName evidence="5">PH domain-containing protein</fullName>
    </recommendedName>
</protein>
<evidence type="ECO:0000313" key="4">
    <source>
        <dbReference type="Proteomes" id="UP000646523"/>
    </source>
</evidence>
<keyword evidence="2" id="KW-0472">Membrane</keyword>
<evidence type="ECO:0000256" key="2">
    <source>
        <dbReference type="SAM" id="Phobius"/>
    </source>
</evidence>
<evidence type="ECO:0000313" key="3">
    <source>
        <dbReference type="EMBL" id="GGO82528.1"/>
    </source>
</evidence>
<feature type="transmembrane region" description="Helical" evidence="2">
    <location>
        <begin position="181"/>
        <end position="202"/>
    </location>
</feature>
<dbReference type="Proteomes" id="UP000646523">
    <property type="component" value="Unassembled WGS sequence"/>
</dbReference>
<evidence type="ECO:0008006" key="5">
    <source>
        <dbReference type="Google" id="ProtNLM"/>
    </source>
</evidence>
<name>A0A918DU43_9ACTN</name>
<feature type="transmembrane region" description="Helical" evidence="2">
    <location>
        <begin position="12"/>
        <end position="32"/>
    </location>
</feature>
<sequence length="203" mass="22247">MKQIYRSRFAFVLGWVWVAFVALNTVDLILRFTGKSSMVALAVLGVLTTIVYTTALRPATVLAEDELVVRNPLRTTYAPWASVTDATVSHSINVHLAGDRTLRLWTPTSSARERAKARRRVGARPQRGRFPTEPTLSKGEQAAAEAFAGKTHADWLGEQITERAEAADRRGEQAAPVREKWAIDSFVVLAVALALVIAALVVP</sequence>
<dbReference type="RefSeq" id="WP_189128897.1">
    <property type="nucleotide sequence ID" value="NZ_BMNH01000043.1"/>
</dbReference>
<evidence type="ECO:0000256" key="1">
    <source>
        <dbReference type="SAM" id="MobiDB-lite"/>
    </source>
</evidence>